<dbReference type="PANTHER" id="PTHR42713">
    <property type="entry name" value="HISTIDINE KINASE-RELATED"/>
    <property type="match status" value="1"/>
</dbReference>
<evidence type="ECO:0000256" key="8">
    <source>
        <dbReference type="PROSITE-ProRule" id="PRU00169"/>
    </source>
</evidence>
<dbReference type="Pfam" id="PF00072">
    <property type="entry name" value="Response_reg"/>
    <property type="match status" value="1"/>
</dbReference>
<dbReference type="GO" id="GO:0003700">
    <property type="term" value="F:DNA-binding transcription factor activity"/>
    <property type="evidence" value="ECO:0007669"/>
    <property type="project" value="InterPro"/>
</dbReference>
<dbReference type="InterPro" id="IPR009057">
    <property type="entry name" value="Homeodomain-like_sf"/>
</dbReference>
<dbReference type="InterPro" id="IPR001789">
    <property type="entry name" value="Sig_transdc_resp-reg_receiver"/>
</dbReference>
<dbReference type="InterPro" id="IPR018060">
    <property type="entry name" value="HTH_AraC"/>
</dbReference>
<dbReference type="Proteomes" id="UP000256304">
    <property type="component" value="Unassembled WGS sequence"/>
</dbReference>
<feature type="domain" description="HTH araC/xylS-type" evidence="9">
    <location>
        <begin position="421"/>
        <end position="519"/>
    </location>
</feature>
<dbReference type="SMART" id="SM00342">
    <property type="entry name" value="HTH_ARAC"/>
    <property type="match status" value="1"/>
</dbReference>
<dbReference type="InterPro" id="IPR018062">
    <property type="entry name" value="HTH_AraC-typ_CS"/>
</dbReference>
<keyword evidence="6" id="KW-0238">DNA-binding</keyword>
<keyword evidence="4" id="KW-0902">Two-component regulatory system</keyword>
<gene>
    <name evidence="11" type="ORF">A8990_13110</name>
</gene>
<comment type="caution">
    <text evidence="11">The sequence shown here is derived from an EMBL/GenBank/DDBJ whole genome shotgun (WGS) entry which is preliminary data.</text>
</comment>
<proteinExistence type="predicted"/>
<keyword evidence="7" id="KW-0804">Transcription</keyword>
<evidence type="ECO:0000256" key="4">
    <source>
        <dbReference type="ARBA" id="ARBA00023012"/>
    </source>
</evidence>
<keyword evidence="3 8" id="KW-0597">Phosphoprotein</keyword>
<dbReference type="EMBL" id="QTTN01000031">
    <property type="protein sequence ID" value="REE69691.1"/>
    <property type="molecule type" value="Genomic_DNA"/>
</dbReference>
<name>A0A3D9QWE3_9BACL</name>
<dbReference type="CDD" id="cd17536">
    <property type="entry name" value="REC_YesN-like"/>
    <property type="match status" value="1"/>
</dbReference>
<dbReference type="PROSITE" id="PS50110">
    <property type="entry name" value="RESPONSE_REGULATORY"/>
    <property type="match status" value="1"/>
</dbReference>
<dbReference type="InterPro" id="IPR011006">
    <property type="entry name" value="CheY-like_superfamily"/>
</dbReference>
<keyword evidence="5" id="KW-0805">Transcription regulation</keyword>
<evidence type="ECO:0000259" key="10">
    <source>
        <dbReference type="PROSITE" id="PS50110"/>
    </source>
</evidence>
<dbReference type="PROSITE" id="PS00041">
    <property type="entry name" value="HTH_ARAC_FAMILY_1"/>
    <property type="match status" value="1"/>
</dbReference>
<dbReference type="SUPFAM" id="SSF46689">
    <property type="entry name" value="Homeodomain-like"/>
    <property type="match status" value="2"/>
</dbReference>
<dbReference type="Gene3D" id="3.40.50.2300">
    <property type="match status" value="1"/>
</dbReference>
<dbReference type="GO" id="GO:0043565">
    <property type="term" value="F:sequence-specific DNA binding"/>
    <property type="evidence" value="ECO:0007669"/>
    <property type="project" value="InterPro"/>
</dbReference>
<comment type="subcellular location">
    <subcellularLocation>
        <location evidence="1">Cytoplasm</location>
    </subcellularLocation>
</comment>
<evidence type="ECO:0000256" key="2">
    <source>
        <dbReference type="ARBA" id="ARBA00022490"/>
    </source>
</evidence>
<evidence type="ECO:0000256" key="5">
    <source>
        <dbReference type="ARBA" id="ARBA00023015"/>
    </source>
</evidence>
<dbReference type="Gene3D" id="1.10.10.60">
    <property type="entry name" value="Homeodomain-like"/>
    <property type="match status" value="2"/>
</dbReference>
<evidence type="ECO:0000256" key="6">
    <source>
        <dbReference type="ARBA" id="ARBA00023125"/>
    </source>
</evidence>
<evidence type="ECO:0000256" key="1">
    <source>
        <dbReference type="ARBA" id="ARBA00004496"/>
    </source>
</evidence>
<keyword evidence="2" id="KW-0963">Cytoplasm</keyword>
<dbReference type="Pfam" id="PF12833">
    <property type="entry name" value="HTH_18"/>
    <property type="match status" value="1"/>
</dbReference>
<dbReference type="SUPFAM" id="SSF52172">
    <property type="entry name" value="CheY-like"/>
    <property type="match status" value="1"/>
</dbReference>
<dbReference type="GO" id="GO:0000160">
    <property type="term" value="P:phosphorelay signal transduction system"/>
    <property type="evidence" value="ECO:0007669"/>
    <property type="project" value="UniProtKB-KW"/>
</dbReference>
<dbReference type="PROSITE" id="PS01124">
    <property type="entry name" value="HTH_ARAC_FAMILY_2"/>
    <property type="match status" value="1"/>
</dbReference>
<organism evidence="11 12">
    <name type="scientific">Paenibacillus taihuensis</name>
    <dbReference type="NCBI Taxonomy" id="1156355"/>
    <lineage>
        <taxon>Bacteria</taxon>
        <taxon>Bacillati</taxon>
        <taxon>Bacillota</taxon>
        <taxon>Bacilli</taxon>
        <taxon>Bacillales</taxon>
        <taxon>Paenibacillaceae</taxon>
        <taxon>Paenibacillus</taxon>
    </lineage>
</organism>
<dbReference type="PANTHER" id="PTHR42713:SF3">
    <property type="entry name" value="TRANSCRIPTIONAL REGULATORY PROTEIN HPTR"/>
    <property type="match status" value="1"/>
</dbReference>
<dbReference type="GO" id="GO:0005737">
    <property type="term" value="C:cytoplasm"/>
    <property type="evidence" value="ECO:0007669"/>
    <property type="project" value="UniProtKB-SubCell"/>
</dbReference>
<sequence length="522" mass="58419">MYKVLVVDDEPLMLEGWKTMVDWQACGYELCGTATDGEEALALIRACDPELVITDIRMPVLDGIGLIRAMKEMGYGAKTIIVSAYSDFSYAQKALCYQVDRYVLKPLLTEEIHSLLLDMAASLEDWRQTAASATKMQADAAAEAIVGLLGNGGPAAVDMAARLLGVNERTRFRLMIAESIGGSDDSESDRSPLIVRMKTLTEALFIDGARAWSFEESPGLAGLLIIDNDLNDEQFEELLEETLVKKGWPPRELALYCSEAAIGLMTVPKLYRQALEIRSRALLGSNAGIHCYRDRKVTGPWCLEEMTAYVGELLHSIETNDLIGIDRSVDGLVRLFDKTGAQEGLMKTAVRHIRGELLRRYAELGANHKEATDWLHQLLDGTESGDKASWTSTSLKRLSMKATEHFTVKEPSARTNGNAITEAIDYLKQHFRGKIRLQELAGRFHLNPTYFGQQFKRETGYSFHDYIHRLRINEACKMLRRTDMLVSEIASALGYHDTEYFTAKFKALSGKLPSSYKYKRQG</sequence>
<protein>
    <submittedName>
        <fullName evidence="11">Two-component system response regulator YesN</fullName>
    </submittedName>
</protein>
<dbReference type="RefSeq" id="WP_116191182.1">
    <property type="nucleotide sequence ID" value="NZ_QTTN01000031.1"/>
</dbReference>
<evidence type="ECO:0000256" key="3">
    <source>
        <dbReference type="ARBA" id="ARBA00022553"/>
    </source>
</evidence>
<dbReference type="InterPro" id="IPR051552">
    <property type="entry name" value="HptR"/>
</dbReference>
<dbReference type="SMART" id="SM00448">
    <property type="entry name" value="REC"/>
    <property type="match status" value="1"/>
</dbReference>
<evidence type="ECO:0000256" key="7">
    <source>
        <dbReference type="ARBA" id="ARBA00023163"/>
    </source>
</evidence>
<dbReference type="AlphaFoldDB" id="A0A3D9QWE3"/>
<evidence type="ECO:0000259" key="9">
    <source>
        <dbReference type="PROSITE" id="PS01124"/>
    </source>
</evidence>
<keyword evidence="12" id="KW-1185">Reference proteome</keyword>
<reference evidence="11 12" key="1">
    <citation type="submission" date="2018-08" db="EMBL/GenBank/DDBJ databases">
        <title>Genomic Encyclopedia of Type Strains, Phase III (KMG-III): the genomes of soil and plant-associated and newly described type strains.</title>
        <authorList>
            <person name="Whitman W."/>
        </authorList>
    </citation>
    <scope>NUCLEOTIDE SEQUENCE [LARGE SCALE GENOMIC DNA]</scope>
    <source>
        <strain evidence="11 12">CGMCC 1.10966</strain>
    </source>
</reference>
<feature type="domain" description="Response regulatory" evidence="10">
    <location>
        <begin position="3"/>
        <end position="120"/>
    </location>
</feature>
<feature type="modified residue" description="4-aspartylphosphate" evidence="8">
    <location>
        <position position="55"/>
    </location>
</feature>
<dbReference type="OrthoDB" id="342399at2"/>
<accession>A0A3D9QWE3</accession>
<evidence type="ECO:0000313" key="12">
    <source>
        <dbReference type="Proteomes" id="UP000256304"/>
    </source>
</evidence>
<evidence type="ECO:0000313" key="11">
    <source>
        <dbReference type="EMBL" id="REE69691.1"/>
    </source>
</evidence>